<dbReference type="AlphaFoldDB" id="A0A191UD35"/>
<evidence type="ECO:0000313" key="2">
    <source>
        <dbReference type="Proteomes" id="UP000078463"/>
    </source>
</evidence>
<dbReference type="Proteomes" id="UP000078463">
    <property type="component" value="Chromosome"/>
</dbReference>
<protein>
    <submittedName>
        <fullName evidence="1">Uncharacterized protein</fullName>
    </submittedName>
</protein>
<name>A0A191UD35_9BURK</name>
<dbReference type="KEGG" id="pwu:A8O14_01425"/>
<dbReference type="STRING" id="1743168.A8O14_01425"/>
<gene>
    <name evidence="1" type="ORF">A8O14_01425</name>
</gene>
<keyword evidence="2" id="KW-1185">Reference proteome</keyword>
<reference evidence="2" key="1">
    <citation type="submission" date="2016-05" db="EMBL/GenBank/DDBJ databases">
        <title>Polynucleobacter sp. QLW-P1FAT50C-4 genome.</title>
        <authorList>
            <person name="Hahn M.W."/>
        </authorList>
    </citation>
    <scope>NUCLEOTIDE SEQUENCE [LARGE SCALE GENOMIC DNA]</scope>
    <source>
        <strain evidence="2">QLW-P1FAT50C-4</strain>
    </source>
</reference>
<evidence type="ECO:0000313" key="1">
    <source>
        <dbReference type="EMBL" id="ANI98872.1"/>
    </source>
</evidence>
<organism evidence="1 2">
    <name type="scientific">Polynucleobacter wuianus</name>
    <dbReference type="NCBI Taxonomy" id="1743168"/>
    <lineage>
        <taxon>Bacteria</taxon>
        <taxon>Pseudomonadati</taxon>
        <taxon>Pseudomonadota</taxon>
        <taxon>Betaproteobacteria</taxon>
        <taxon>Burkholderiales</taxon>
        <taxon>Burkholderiaceae</taxon>
        <taxon>Polynucleobacter</taxon>
    </lineage>
</organism>
<sequence>MATKTSNKMKPFGTFGVAKRIRHFLGHSKGLKQDLEALAVRKGENCGKGLPAGLTTIACSA</sequence>
<proteinExistence type="predicted"/>
<accession>A0A191UD35</accession>
<dbReference type="EMBL" id="CP015922">
    <property type="protein sequence ID" value="ANI98872.1"/>
    <property type="molecule type" value="Genomic_DNA"/>
</dbReference>